<name>A0AAV9SSV2_9PEZI</name>
<evidence type="ECO:0000313" key="3">
    <source>
        <dbReference type="Proteomes" id="UP001327957"/>
    </source>
</evidence>
<dbReference type="Proteomes" id="UP001327957">
    <property type="component" value="Unassembled WGS sequence"/>
</dbReference>
<evidence type="ECO:0000256" key="1">
    <source>
        <dbReference type="SAM" id="MobiDB-lite"/>
    </source>
</evidence>
<dbReference type="AlphaFoldDB" id="A0AAV9SSV2"/>
<dbReference type="EMBL" id="JASAOK010000056">
    <property type="protein sequence ID" value="KAK6206252.1"/>
    <property type="molecule type" value="Genomic_DNA"/>
</dbReference>
<gene>
    <name evidence="2" type="ORF">QIS74_13671</name>
</gene>
<sequence length="89" mass="9589">MSTNGRHISKKPGAPSIRPSGCDLTVDEAMVRFTGREKSTIPTKPIPTRFKGSYGLVPQARPAHATREGDSTAREARLTPTQLVVTTLS</sequence>
<protein>
    <submittedName>
        <fullName evidence="2">Transposable element-derived protein</fullName>
    </submittedName>
</protein>
<feature type="region of interest" description="Disordered" evidence="1">
    <location>
        <begin position="39"/>
        <end position="75"/>
    </location>
</feature>
<feature type="compositionally biased region" description="Basic and acidic residues" evidence="1">
    <location>
        <begin position="65"/>
        <end position="75"/>
    </location>
</feature>
<feature type="region of interest" description="Disordered" evidence="1">
    <location>
        <begin position="1"/>
        <end position="22"/>
    </location>
</feature>
<reference evidence="2 3" key="1">
    <citation type="submission" date="2023-04" db="EMBL/GenBank/DDBJ databases">
        <title>Colletotrichum tabacum stain YC1 causing leaf anthracnose on Nicotiana tabacum(L.) cv.</title>
        <authorList>
            <person name="Ji Z."/>
            <person name="Wang M."/>
            <person name="Zhang J."/>
            <person name="Wang N."/>
            <person name="Zhou Z."/>
        </authorList>
    </citation>
    <scope>NUCLEOTIDE SEQUENCE [LARGE SCALE GENOMIC DNA]</scope>
    <source>
        <strain evidence="2 3">YC1</strain>
    </source>
</reference>
<keyword evidence="3" id="KW-1185">Reference proteome</keyword>
<evidence type="ECO:0000313" key="2">
    <source>
        <dbReference type="EMBL" id="KAK6206252.1"/>
    </source>
</evidence>
<accession>A0AAV9SSV2</accession>
<comment type="caution">
    <text evidence="2">The sequence shown here is derived from an EMBL/GenBank/DDBJ whole genome shotgun (WGS) entry which is preliminary data.</text>
</comment>
<proteinExistence type="predicted"/>
<organism evidence="2 3">
    <name type="scientific">Colletotrichum tabaci</name>
    <dbReference type="NCBI Taxonomy" id="1209068"/>
    <lineage>
        <taxon>Eukaryota</taxon>
        <taxon>Fungi</taxon>
        <taxon>Dikarya</taxon>
        <taxon>Ascomycota</taxon>
        <taxon>Pezizomycotina</taxon>
        <taxon>Sordariomycetes</taxon>
        <taxon>Hypocreomycetidae</taxon>
        <taxon>Glomerellales</taxon>
        <taxon>Glomerellaceae</taxon>
        <taxon>Colletotrichum</taxon>
        <taxon>Colletotrichum destructivum species complex</taxon>
    </lineage>
</organism>